<feature type="region of interest" description="Disordered" evidence="5">
    <location>
        <begin position="527"/>
        <end position="582"/>
    </location>
</feature>
<gene>
    <name evidence="7" type="ORF">SAMN04489746_0171</name>
</gene>
<feature type="compositionally biased region" description="Basic and acidic residues" evidence="5">
    <location>
        <begin position="527"/>
        <end position="538"/>
    </location>
</feature>
<evidence type="ECO:0000256" key="3">
    <source>
        <dbReference type="ARBA" id="ARBA00022729"/>
    </source>
</evidence>
<feature type="compositionally biased region" description="Polar residues" evidence="5">
    <location>
        <begin position="548"/>
        <end position="578"/>
    </location>
</feature>
<organism evidence="7 8">
    <name type="scientific">Atopobium minutum</name>
    <dbReference type="NCBI Taxonomy" id="1381"/>
    <lineage>
        <taxon>Bacteria</taxon>
        <taxon>Bacillati</taxon>
        <taxon>Actinomycetota</taxon>
        <taxon>Coriobacteriia</taxon>
        <taxon>Coriobacteriales</taxon>
        <taxon>Atopobiaceae</taxon>
        <taxon>Atopobium</taxon>
    </lineage>
</organism>
<comment type="caution">
    <text evidence="7">The sequence shown here is derived from an EMBL/GenBank/DDBJ whole genome shotgun (WGS) entry which is preliminary data.</text>
</comment>
<keyword evidence="2" id="KW-0964">Secreted</keyword>
<protein>
    <submittedName>
        <fullName evidence="7">LPXTG-motif cell wall anchor domain-containing protein</fullName>
    </submittedName>
</protein>
<accession>A0AB38A4P9</accession>
<evidence type="ECO:0000256" key="1">
    <source>
        <dbReference type="ARBA" id="ARBA00022512"/>
    </source>
</evidence>
<name>A0AB38A4P9_9ACTN</name>
<evidence type="ECO:0000259" key="6">
    <source>
        <dbReference type="Pfam" id="PF00746"/>
    </source>
</evidence>
<reference evidence="7 8" key="1">
    <citation type="submission" date="2016-10" db="EMBL/GenBank/DDBJ databases">
        <authorList>
            <person name="Varghese N."/>
            <person name="Submissions S."/>
        </authorList>
    </citation>
    <scope>NUCLEOTIDE SEQUENCE [LARGE SCALE GENOMIC DNA]</scope>
    <source>
        <strain evidence="7 8">DSM 20586</strain>
    </source>
</reference>
<evidence type="ECO:0000313" key="8">
    <source>
        <dbReference type="Proteomes" id="UP000183687"/>
    </source>
</evidence>
<dbReference type="Gene3D" id="1.20.1270.90">
    <property type="entry name" value="AF1782-like"/>
    <property type="match status" value="1"/>
</dbReference>
<dbReference type="AlphaFoldDB" id="A0AB38A4P9"/>
<proteinExistence type="predicted"/>
<evidence type="ECO:0000256" key="2">
    <source>
        <dbReference type="ARBA" id="ARBA00022525"/>
    </source>
</evidence>
<dbReference type="PROSITE" id="PS51257">
    <property type="entry name" value="PROKAR_LIPOPROTEIN"/>
    <property type="match status" value="1"/>
</dbReference>
<keyword evidence="4" id="KW-0572">Peptidoglycan-anchor</keyword>
<dbReference type="Pfam" id="PF00746">
    <property type="entry name" value="Gram_pos_anchor"/>
    <property type="match status" value="1"/>
</dbReference>
<keyword evidence="3" id="KW-0732">Signal</keyword>
<dbReference type="Proteomes" id="UP000183687">
    <property type="component" value="Unassembled WGS sequence"/>
</dbReference>
<evidence type="ECO:0000256" key="4">
    <source>
        <dbReference type="ARBA" id="ARBA00023088"/>
    </source>
</evidence>
<keyword evidence="1" id="KW-0134">Cell wall</keyword>
<feature type="domain" description="Gram-positive cocci surface proteins LPxTG" evidence="6">
    <location>
        <begin position="573"/>
        <end position="610"/>
    </location>
</feature>
<dbReference type="EMBL" id="FNSH01000001">
    <property type="protein sequence ID" value="SEB42385.1"/>
    <property type="molecule type" value="Genomic_DNA"/>
</dbReference>
<evidence type="ECO:0000313" key="7">
    <source>
        <dbReference type="EMBL" id="SEB42385.1"/>
    </source>
</evidence>
<dbReference type="InterPro" id="IPR019931">
    <property type="entry name" value="LPXTG_anchor"/>
</dbReference>
<evidence type="ECO:0000256" key="5">
    <source>
        <dbReference type="SAM" id="MobiDB-lite"/>
    </source>
</evidence>
<sequence>MKEVCFMQQTKRHVAVAAGLALALTGSCGIVPQLFEAKPALAQTTASSEITLADAKAIGTKTDVGAYGSMYVVAVKQTDHTNNLELKIFGELKLPYTSQDIDLDNQDENWFKPNEYVKSFFEWSPTDPSVGTYDRTVFQNKLPVFVKKGTRVLKMQLNGEDFELAVPADLSSLDTSPLQDALTEHKSQYEAAKAYGMKISEESSKAFEAEVAACDALLKKAQDGPSSVTQDEITAQRQKLNEAFGALKPLPYDRVALKAALDKAQKALNRIPELAKDGMGFEKSGFDAFYRSYLAAKDLDALEDLAFIIGPHEGGPLKTQRDFDTTADELNRLTQALNPIKMDLAKTDSLRETYFNALDVMPQEGFGWTPASRTAFYEALEHAKIMLNTLYPEQRDVDSALSQLQTATKALEETKLDTTKPKYKPFTLGIRYRHHNDSAPSALIDEYFEADGSPIKEVIENVIPGSEQRIYLDNFKLIKRFAGFTPTTFFYGSDDSSLGKVHVFTDRNGRSFIAFAAELNSELDVKYEKGDDTRKDPNQTDPSDDNTVDNNNQSQVQDKTKHANPSKTVKGTTSSNKLPHTGDASSALAAVASVMSAALAGVGSLCKRRSK</sequence>